<organism evidence="5 6">
    <name type="scientific">Alysiella filiformis DSM 16848</name>
    <dbReference type="NCBI Taxonomy" id="1120981"/>
    <lineage>
        <taxon>Bacteria</taxon>
        <taxon>Pseudomonadati</taxon>
        <taxon>Pseudomonadota</taxon>
        <taxon>Betaproteobacteria</taxon>
        <taxon>Neisseriales</taxon>
        <taxon>Neisseriaceae</taxon>
        <taxon>Alysiella</taxon>
    </lineage>
</organism>
<dbReference type="SUPFAM" id="SSF51735">
    <property type="entry name" value="NAD(P)-binding Rossmann-fold domains"/>
    <property type="match status" value="1"/>
</dbReference>
<protein>
    <recommendedName>
        <fullName evidence="7">3-hydroxy acid dehydrogenase / malonic semialdehyde reductase</fullName>
    </recommendedName>
</protein>
<dbReference type="OrthoDB" id="6823797at2"/>
<dbReference type="GO" id="GO:0016616">
    <property type="term" value="F:oxidoreductase activity, acting on the CH-OH group of donors, NAD or NADP as acceptor"/>
    <property type="evidence" value="ECO:0007669"/>
    <property type="project" value="UniProtKB-ARBA"/>
</dbReference>
<dbReference type="PRINTS" id="PR00080">
    <property type="entry name" value="SDRFAMILY"/>
</dbReference>
<dbReference type="EMBL" id="OCNF01000005">
    <property type="protein sequence ID" value="SOD67163.1"/>
    <property type="molecule type" value="Genomic_DNA"/>
</dbReference>
<evidence type="ECO:0000256" key="3">
    <source>
        <dbReference type="RuleBase" id="RU000363"/>
    </source>
</evidence>
<evidence type="ECO:0000313" key="6">
    <source>
        <dbReference type="Proteomes" id="UP000219669"/>
    </source>
</evidence>
<feature type="region of interest" description="Disordered" evidence="4">
    <location>
        <begin position="253"/>
        <end position="275"/>
    </location>
</feature>
<dbReference type="AlphaFoldDB" id="A0A286E8E8"/>
<dbReference type="PRINTS" id="PR00081">
    <property type="entry name" value="GDHRDH"/>
</dbReference>
<dbReference type="FunFam" id="3.40.50.720:FF:000047">
    <property type="entry name" value="NADP-dependent L-serine/L-allo-threonine dehydrogenase"/>
    <property type="match status" value="1"/>
</dbReference>
<evidence type="ECO:0000256" key="2">
    <source>
        <dbReference type="ARBA" id="ARBA00023002"/>
    </source>
</evidence>
<dbReference type="InterPro" id="IPR020904">
    <property type="entry name" value="Sc_DH/Rdtase_CS"/>
</dbReference>
<accession>A0A286E8E8</accession>
<sequence>MAILITGASAGFGAAMAKTFVQAGYAVIGTARREDKLLDLQQELGELFQPIAMDVCDKNSIQAALNHINMLPEHFHEIDCLINNAGLALGLDKAHQAEFDDWETMIHTNIIGLTYLTRQILPQMVQRGRGLVINMGSIAGNYPYPGGNVYGATKAYVRQFSLNLRADLHGTGVRVSNIEPGLVGGSEFSNVRFKGDDERAAQLYEHANALTPQDIADTALWLYQRPAHMNVNSIEIMPTTQSFAALNVHKTPPASVSGSLNDTPNPSPEPETGLLGKIASLFK</sequence>
<keyword evidence="2" id="KW-0560">Oxidoreductase</keyword>
<dbReference type="Pfam" id="PF00106">
    <property type="entry name" value="adh_short"/>
    <property type="match status" value="1"/>
</dbReference>
<name>A0A286E8E8_9NEIS</name>
<evidence type="ECO:0000256" key="4">
    <source>
        <dbReference type="SAM" id="MobiDB-lite"/>
    </source>
</evidence>
<reference evidence="5 6" key="1">
    <citation type="submission" date="2017-09" db="EMBL/GenBank/DDBJ databases">
        <authorList>
            <person name="Ehlers B."/>
            <person name="Leendertz F.H."/>
        </authorList>
    </citation>
    <scope>NUCLEOTIDE SEQUENCE [LARGE SCALE GENOMIC DNA]</scope>
    <source>
        <strain evidence="5 6">DSM 16848</strain>
    </source>
</reference>
<keyword evidence="6" id="KW-1185">Reference proteome</keyword>
<feature type="compositionally biased region" description="Polar residues" evidence="4">
    <location>
        <begin position="254"/>
        <end position="264"/>
    </location>
</feature>
<evidence type="ECO:0000256" key="1">
    <source>
        <dbReference type="ARBA" id="ARBA00006484"/>
    </source>
</evidence>
<proteinExistence type="inferred from homology"/>
<dbReference type="CDD" id="cd05346">
    <property type="entry name" value="SDR_c5"/>
    <property type="match status" value="1"/>
</dbReference>
<dbReference type="PROSITE" id="PS00061">
    <property type="entry name" value="ADH_SHORT"/>
    <property type="match status" value="1"/>
</dbReference>
<evidence type="ECO:0008006" key="7">
    <source>
        <dbReference type="Google" id="ProtNLM"/>
    </source>
</evidence>
<gene>
    <name evidence="5" type="ORF">SAMN02746062_00822</name>
</gene>
<dbReference type="RefSeq" id="WP_097113896.1">
    <property type="nucleotide sequence ID" value="NZ_CP083931.1"/>
</dbReference>
<evidence type="ECO:0000313" key="5">
    <source>
        <dbReference type="EMBL" id="SOD67163.1"/>
    </source>
</evidence>
<comment type="similarity">
    <text evidence="1 3">Belongs to the short-chain dehydrogenases/reductases (SDR) family.</text>
</comment>
<dbReference type="Proteomes" id="UP000219669">
    <property type="component" value="Unassembled WGS sequence"/>
</dbReference>
<dbReference type="Gene3D" id="3.40.50.720">
    <property type="entry name" value="NAD(P)-binding Rossmann-like Domain"/>
    <property type="match status" value="1"/>
</dbReference>
<dbReference type="InterPro" id="IPR002347">
    <property type="entry name" value="SDR_fam"/>
</dbReference>
<dbReference type="InterPro" id="IPR036291">
    <property type="entry name" value="NAD(P)-bd_dom_sf"/>
</dbReference>
<dbReference type="PANTHER" id="PTHR42901">
    <property type="entry name" value="ALCOHOL DEHYDROGENASE"/>
    <property type="match status" value="1"/>
</dbReference>
<dbReference type="PANTHER" id="PTHR42901:SF1">
    <property type="entry name" value="ALCOHOL DEHYDROGENASE"/>
    <property type="match status" value="1"/>
</dbReference>